<accession>A0AAN7NF77</accession>
<protein>
    <recommendedName>
        <fullName evidence="3">Rna-directed dna polymerase from mobile element jockey-like</fullName>
    </recommendedName>
</protein>
<dbReference type="Proteomes" id="UP001333110">
    <property type="component" value="Unassembled WGS sequence"/>
</dbReference>
<comment type="caution">
    <text evidence="1">The sequence shown here is derived from an EMBL/GenBank/DDBJ whole genome shotgun (WGS) entry which is preliminary data.</text>
</comment>
<evidence type="ECO:0000313" key="1">
    <source>
        <dbReference type="EMBL" id="KAK4824880.1"/>
    </source>
</evidence>
<organism evidence="1 2">
    <name type="scientific">Mycteria americana</name>
    <name type="common">Wood stork</name>
    <dbReference type="NCBI Taxonomy" id="33587"/>
    <lineage>
        <taxon>Eukaryota</taxon>
        <taxon>Metazoa</taxon>
        <taxon>Chordata</taxon>
        <taxon>Craniata</taxon>
        <taxon>Vertebrata</taxon>
        <taxon>Euteleostomi</taxon>
        <taxon>Archelosauria</taxon>
        <taxon>Archosauria</taxon>
        <taxon>Dinosauria</taxon>
        <taxon>Saurischia</taxon>
        <taxon>Theropoda</taxon>
        <taxon>Coelurosauria</taxon>
        <taxon>Aves</taxon>
        <taxon>Neognathae</taxon>
        <taxon>Neoaves</taxon>
        <taxon>Aequornithes</taxon>
        <taxon>Ciconiiformes</taxon>
        <taxon>Ciconiidae</taxon>
        <taxon>Mycteria</taxon>
    </lineage>
</organism>
<dbReference type="EMBL" id="JAUNZN010000003">
    <property type="protein sequence ID" value="KAK4824880.1"/>
    <property type="molecule type" value="Genomic_DNA"/>
</dbReference>
<keyword evidence="2" id="KW-1185">Reference proteome</keyword>
<sequence>MVLSTGCREYLLHRHPLCGLQGNLCSSTWNTFSGVGVIRKSGIECTLSKFADDTKLSGAADMPEGQDAIQRDLDAIQRDLDKLKKWACVNLMRFNKAKCKILRLGRGNP</sequence>
<reference evidence="1 2" key="1">
    <citation type="journal article" date="2023" name="J. Hered.">
        <title>Chromosome-level genome of the wood stork (Mycteria americana) provides insight into avian chromosome evolution.</title>
        <authorList>
            <person name="Flamio R. Jr."/>
            <person name="Ramstad K.M."/>
        </authorList>
    </citation>
    <scope>NUCLEOTIDE SEQUENCE [LARGE SCALE GENOMIC DNA]</scope>
    <source>
        <strain evidence="1">JAX WOST 10</strain>
    </source>
</reference>
<evidence type="ECO:0008006" key="3">
    <source>
        <dbReference type="Google" id="ProtNLM"/>
    </source>
</evidence>
<evidence type="ECO:0000313" key="2">
    <source>
        <dbReference type="Proteomes" id="UP001333110"/>
    </source>
</evidence>
<gene>
    <name evidence="1" type="ORF">QYF61_021087</name>
</gene>
<proteinExistence type="predicted"/>
<dbReference type="AlphaFoldDB" id="A0AAN7NF77"/>
<name>A0AAN7NF77_MYCAM</name>